<sequence length="178" mass="19686">MRSTLILILALSLVPPAAEAGPLSGAREIFLIDGQGERLRIGRIRFEGDGYELALDGAGFADHFLSMRPFRCITAGQRQLCHLEYPYANARDLGAELTDLEYDLLFVSKGAGEYGIDMWNGAYYRLEADGDGLTGTLHEVDLRPLAVPPPAGEMRPIRERDLHAAEPADHWLPVLRIE</sequence>
<evidence type="ECO:0000256" key="1">
    <source>
        <dbReference type="SAM" id="SignalP"/>
    </source>
</evidence>
<keyword evidence="3" id="KW-1185">Reference proteome</keyword>
<reference evidence="2 3" key="1">
    <citation type="submission" date="2020-11" db="EMBL/GenBank/DDBJ databases">
        <title>Description of Pontivivens ytuae sp. nov. isolated from deep sea sediment of Mariana Trench.</title>
        <authorList>
            <person name="Wang Z."/>
            <person name="Sun Q.-L."/>
            <person name="Xu X.-D."/>
            <person name="Tang Y.-Z."/>
            <person name="Zhang J."/>
        </authorList>
    </citation>
    <scope>NUCLEOTIDE SEQUENCE [LARGE SCALE GENOMIC DNA]</scope>
    <source>
        <strain evidence="2 3">MT2928</strain>
    </source>
</reference>
<proteinExistence type="predicted"/>
<dbReference type="EMBL" id="CP064942">
    <property type="protein sequence ID" value="QPH54270.1"/>
    <property type="molecule type" value="Genomic_DNA"/>
</dbReference>
<gene>
    <name evidence="2" type="ORF">I0K15_00380</name>
</gene>
<dbReference type="RefSeq" id="WP_196103479.1">
    <property type="nucleotide sequence ID" value="NZ_CP064942.1"/>
</dbReference>
<feature type="chain" id="PRO_5032595174" evidence="1">
    <location>
        <begin position="21"/>
        <end position="178"/>
    </location>
</feature>
<feature type="signal peptide" evidence="1">
    <location>
        <begin position="1"/>
        <end position="20"/>
    </location>
</feature>
<protein>
    <submittedName>
        <fullName evidence="2">Uncharacterized protein</fullName>
    </submittedName>
</protein>
<dbReference type="Proteomes" id="UP000594800">
    <property type="component" value="Chromosome"/>
</dbReference>
<evidence type="ECO:0000313" key="2">
    <source>
        <dbReference type="EMBL" id="QPH54270.1"/>
    </source>
</evidence>
<dbReference type="KEGG" id="poz:I0K15_00380"/>
<name>A0A7S9LT68_9RHOB</name>
<keyword evidence="1" id="KW-0732">Signal</keyword>
<organism evidence="2 3">
    <name type="scientific">Pontivivens ytuae</name>
    <dbReference type="NCBI Taxonomy" id="2789856"/>
    <lineage>
        <taxon>Bacteria</taxon>
        <taxon>Pseudomonadati</taxon>
        <taxon>Pseudomonadota</taxon>
        <taxon>Alphaproteobacteria</taxon>
        <taxon>Rhodobacterales</taxon>
        <taxon>Paracoccaceae</taxon>
        <taxon>Pontivivens</taxon>
    </lineage>
</organism>
<evidence type="ECO:0000313" key="3">
    <source>
        <dbReference type="Proteomes" id="UP000594800"/>
    </source>
</evidence>
<accession>A0A7S9LT68</accession>
<dbReference type="AlphaFoldDB" id="A0A7S9LT68"/>